<gene>
    <name evidence="1" type="ORF">LCGC14_3096760</name>
</gene>
<protein>
    <submittedName>
        <fullName evidence="1">Uncharacterized protein</fullName>
    </submittedName>
</protein>
<proteinExistence type="predicted"/>
<comment type="caution">
    <text evidence="1">The sequence shown here is derived from an EMBL/GenBank/DDBJ whole genome shotgun (WGS) entry which is preliminary data.</text>
</comment>
<name>A0A0F8W9E9_9ZZZZ</name>
<dbReference type="EMBL" id="LAZR01066607">
    <property type="protein sequence ID" value="KKK53243.1"/>
    <property type="molecule type" value="Genomic_DNA"/>
</dbReference>
<dbReference type="AlphaFoldDB" id="A0A0F8W9E9"/>
<accession>A0A0F8W9E9</accession>
<feature type="non-terminal residue" evidence="1">
    <location>
        <position position="81"/>
    </location>
</feature>
<evidence type="ECO:0000313" key="1">
    <source>
        <dbReference type="EMBL" id="KKK53243.1"/>
    </source>
</evidence>
<sequence>MTTEKQQFDLSVQRAANGQIVTYKPQQEDPFGAISSFMRTAKGSAENSNEWDPNSKTETIDSFIDGMDKLQTGLKACGPVT</sequence>
<reference evidence="1" key="1">
    <citation type="journal article" date="2015" name="Nature">
        <title>Complex archaea that bridge the gap between prokaryotes and eukaryotes.</title>
        <authorList>
            <person name="Spang A."/>
            <person name="Saw J.H."/>
            <person name="Jorgensen S.L."/>
            <person name="Zaremba-Niedzwiedzka K."/>
            <person name="Martijn J."/>
            <person name="Lind A.E."/>
            <person name="van Eijk R."/>
            <person name="Schleper C."/>
            <person name="Guy L."/>
            <person name="Ettema T.J."/>
        </authorList>
    </citation>
    <scope>NUCLEOTIDE SEQUENCE</scope>
</reference>
<organism evidence="1">
    <name type="scientific">marine sediment metagenome</name>
    <dbReference type="NCBI Taxonomy" id="412755"/>
    <lineage>
        <taxon>unclassified sequences</taxon>
        <taxon>metagenomes</taxon>
        <taxon>ecological metagenomes</taxon>
    </lineage>
</organism>